<proteinExistence type="predicted"/>
<feature type="chain" id="PRO_5035833434" evidence="1">
    <location>
        <begin position="20"/>
        <end position="45"/>
    </location>
</feature>
<dbReference type="AlphaFoldDB" id="A0A8T0IX03"/>
<accession>A0A8T0IX03</accession>
<reference evidence="2" key="1">
    <citation type="submission" date="2020-06" db="EMBL/GenBank/DDBJ databases">
        <title>WGS assembly of Ceratodon purpureus strain R40.</title>
        <authorList>
            <person name="Carey S.B."/>
            <person name="Jenkins J."/>
            <person name="Shu S."/>
            <person name="Lovell J.T."/>
            <person name="Sreedasyam A."/>
            <person name="Maumus F."/>
            <person name="Tiley G.P."/>
            <person name="Fernandez-Pozo N."/>
            <person name="Barry K."/>
            <person name="Chen C."/>
            <person name="Wang M."/>
            <person name="Lipzen A."/>
            <person name="Daum C."/>
            <person name="Saski C.A."/>
            <person name="Payton A.C."/>
            <person name="Mcbreen J.C."/>
            <person name="Conrad R.E."/>
            <person name="Kollar L.M."/>
            <person name="Olsson S."/>
            <person name="Huttunen S."/>
            <person name="Landis J.B."/>
            <person name="Wickett N.J."/>
            <person name="Johnson M.G."/>
            <person name="Rensing S.A."/>
            <person name="Grimwood J."/>
            <person name="Schmutz J."/>
            <person name="Mcdaniel S.F."/>
        </authorList>
    </citation>
    <scope>NUCLEOTIDE SEQUENCE</scope>
    <source>
        <strain evidence="2">R40</strain>
    </source>
</reference>
<name>A0A8T0IX03_CERPU</name>
<dbReference type="Proteomes" id="UP000822688">
    <property type="component" value="Chromosome 2"/>
</dbReference>
<evidence type="ECO:0000313" key="3">
    <source>
        <dbReference type="Proteomes" id="UP000822688"/>
    </source>
</evidence>
<keyword evidence="1" id="KW-0732">Signal</keyword>
<protein>
    <submittedName>
        <fullName evidence="2">Uncharacterized protein</fullName>
    </submittedName>
</protein>
<evidence type="ECO:0000256" key="1">
    <source>
        <dbReference type="SAM" id="SignalP"/>
    </source>
</evidence>
<dbReference type="EMBL" id="CM026422">
    <property type="protein sequence ID" value="KAG0587248.1"/>
    <property type="molecule type" value="Genomic_DNA"/>
</dbReference>
<feature type="signal peptide" evidence="1">
    <location>
        <begin position="1"/>
        <end position="19"/>
    </location>
</feature>
<sequence>MALTGQWSSIITWLKLSLFTFFETSSPFDSRNICPPFLNNFYGCT</sequence>
<keyword evidence="3" id="KW-1185">Reference proteome</keyword>
<comment type="caution">
    <text evidence="2">The sequence shown here is derived from an EMBL/GenBank/DDBJ whole genome shotgun (WGS) entry which is preliminary data.</text>
</comment>
<organism evidence="2 3">
    <name type="scientific">Ceratodon purpureus</name>
    <name type="common">Fire moss</name>
    <name type="synonym">Dicranum purpureum</name>
    <dbReference type="NCBI Taxonomy" id="3225"/>
    <lineage>
        <taxon>Eukaryota</taxon>
        <taxon>Viridiplantae</taxon>
        <taxon>Streptophyta</taxon>
        <taxon>Embryophyta</taxon>
        <taxon>Bryophyta</taxon>
        <taxon>Bryophytina</taxon>
        <taxon>Bryopsida</taxon>
        <taxon>Dicranidae</taxon>
        <taxon>Pseudoditrichales</taxon>
        <taxon>Ditrichaceae</taxon>
        <taxon>Ceratodon</taxon>
    </lineage>
</organism>
<gene>
    <name evidence="2" type="ORF">KC19_2G151400</name>
</gene>
<evidence type="ECO:0000313" key="2">
    <source>
        <dbReference type="EMBL" id="KAG0587248.1"/>
    </source>
</evidence>